<reference evidence="1" key="1">
    <citation type="submission" date="2019-08" db="EMBL/GenBank/DDBJ databases">
        <authorList>
            <person name="Kucharzyk K."/>
            <person name="Murdoch R.W."/>
            <person name="Higgins S."/>
            <person name="Loffler F."/>
        </authorList>
    </citation>
    <scope>NUCLEOTIDE SEQUENCE</scope>
</reference>
<proteinExistence type="predicted"/>
<sequence length="85" mass="9630">MQLNGGVYGGNQLTVFPRFQNEIYRPFLYGPDCQFYVAVCGNHNDGMIAVVLQNTLQPIQAFVPRVNAGREVHVQQDGIEMLRFQ</sequence>
<dbReference type="AlphaFoldDB" id="A0A644XVS7"/>
<gene>
    <name evidence="1" type="ORF">SDC9_66739</name>
</gene>
<organism evidence="1">
    <name type="scientific">bioreactor metagenome</name>
    <dbReference type="NCBI Taxonomy" id="1076179"/>
    <lineage>
        <taxon>unclassified sequences</taxon>
        <taxon>metagenomes</taxon>
        <taxon>ecological metagenomes</taxon>
    </lineage>
</organism>
<comment type="caution">
    <text evidence="1">The sequence shown here is derived from an EMBL/GenBank/DDBJ whole genome shotgun (WGS) entry which is preliminary data.</text>
</comment>
<protein>
    <submittedName>
        <fullName evidence="1">Uncharacterized protein</fullName>
    </submittedName>
</protein>
<dbReference type="EMBL" id="VSSQ01003356">
    <property type="protein sequence ID" value="MPM20310.1"/>
    <property type="molecule type" value="Genomic_DNA"/>
</dbReference>
<accession>A0A644XVS7</accession>
<evidence type="ECO:0000313" key="1">
    <source>
        <dbReference type="EMBL" id="MPM20310.1"/>
    </source>
</evidence>
<name>A0A644XVS7_9ZZZZ</name>